<dbReference type="AlphaFoldDB" id="A0A0D9WW88"/>
<sequence length="93" mass="10318">MGFVSVVHLNGSFYAACYDGTVLRVAIPLPSSASPPRADKFADGPSRNRMSLVLGESGPFIHRRMIMFQLLKLQLTLQLQQIRVQGKDIRGVF</sequence>
<dbReference type="Gramene" id="LPERR07G04650.1">
    <property type="protein sequence ID" value="LPERR07G04650.1"/>
    <property type="gene ID" value="LPERR07G04650"/>
</dbReference>
<accession>A0A0D9WW88</accession>
<dbReference type="HOGENOM" id="CLU_2402861_0_0_1"/>
<dbReference type="STRING" id="77586.A0A0D9WW88"/>
<protein>
    <submittedName>
        <fullName evidence="1">Uncharacterized protein</fullName>
    </submittedName>
</protein>
<reference evidence="2" key="2">
    <citation type="submission" date="2013-12" db="EMBL/GenBank/DDBJ databases">
        <authorList>
            <person name="Yu Y."/>
            <person name="Lee S."/>
            <person name="de Baynast K."/>
            <person name="Wissotski M."/>
            <person name="Liu L."/>
            <person name="Talag J."/>
            <person name="Goicoechea J."/>
            <person name="Angelova A."/>
            <person name="Jetty R."/>
            <person name="Kudrna D."/>
            <person name="Golser W."/>
            <person name="Rivera L."/>
            <person name="Zhang J."/>
            <person name="Wing R."/>
        </authorList>
    </citation>
    <scope>NUCLEOTIDE SEQUENCE</scope>
</reference>
<evidence type="ECO:0000313" key="1">
    <source>
        <dbReference type="EnsemblPlants" id="LPERR07G04650.1"/>
    </source>
</evidence>
<dbReference type="EnsemblPlants" id="LPERR07G04650.1">
    <property type="protein sequence ID" value="LPERR07G04650.1"/>
    <property type="gene ID" value="LPERR07G04650"/>
</dbReference>
<organism evidence="1 2">
    <name type="scientific">Leersia perrieri</name>
    <dbReference type="NCBI Taxonomy" id="77586"/>
    <lineage>
        <taxon>Eukaryota</taxon>
        <taxon>Viridiplantae</taxon>
        <taxon>Streptophyta</taxon>
        <taxon>Embryophyta</taxon>
        <taxon>Tracheophyta</taxon>
        <taxon>Spermatophyta</taxon>
        <taxon>Magnoliopsida</taxon>
        <taxon>Liliopsida</taxon>
        <taxon>Poales</taxon>
        <taxon>Poaceae</taxon>
        <taxon>BOP clade</taxon>
        <taxon>Oryzoideae</taxon>
        <taxon>Oryzeae</taxon>
        <taxon>Oryzinae</taxon>
        <taxon>Leersia</taxon>
    </lineage>
</organism>
<dbReference type="Proteomes" id="UP000032180">
    <property type="component" value="Chromosome 7"/>
</dbReference>
<keyword evidence="2" id="KW-1185">Reference proteome</keyword>
<reference evidence="1 2" key="1">
    <citation type="submission" date="2012-08" db="EMBL/GenBank/DDBJ databases">
        <title>Oryza genome evolution.</title>
        <authorList>
            <person name="Wing R.A."/>
        </authorList>
    </citation>
    <scope>NUCLEOTIDE SEQUENCE</scope>
</reference>
<proteinExistence type="predicted"/>
<evidence type="ECO:0000313" key="2">
    <source>
        <dbReference type="Proteomes" id="UP000032180"/>
    </source>
</evidence>
<reference evidence="1" key="3">
    <citation type="submission" date="2015-04" db="UniProtKB">
        <authorList>
            <consortium name="EnsemblPlants"/>
        </authorList>
    </citation>
    <scope>IDENTIFICATION</scope>
</reference>
<name>A0A0D9WW88_9ORYZ</name>